<keyword evidence="3" id="KW-1185">Reference proteome</keyword>
<dbReference type="AlphaFoldDB" id="A0A4C1Y4E4"/>
<dbReference type="Proteomes" id="UP000299102">
    <property type="component" value="Unassembled WGS sequence"/>
</dbReference>
<sequence>MERLRAQRSENSTITHQRYNGSGAGQQRRGPLCGRKGGGRRTVGGGRRGQVTDISIKPLFPVSARVLHFLQERRSTAPGARRSSLVL</sequence>
<protein>
    <submittedName>
        <fullName evidence="2">Uncharacterized protein</fullName>
    </submittedName>
</protein>
<accession>A0A4C1Y4E4</accession>
<feature type="region of interest" description="Disordered" evidence="1">
    <location>
        <begin position="1"/>
        <end position="49"/>
    </location>
</feature>
<organism evidence="2 3">
    <name type="scientific">Eumeta variegata</name>
    <name type="common">Bagworm moth</name>
    <name type="synonym">Eumeta japonica</name>
    <dbReference type="NCBI Taxonomy" id="151549"/>
    <lineage>
        <taxon>Eukaryota</taxon>
        <taxon>Metazoa</taxon>
        <taxon>Ecdysozoa</taxon>
        <taxon>Arthropoda</taxon>
        <taxon>Hexapoda</taxon>
        <taxon>Insecta</taxon>
        <taxon>Pterygota</taxon>
        <taxon>Neoptera</taxon>
        <taxon>Endopterygota</taxon>
        <taxon>Lepidoptera</taxon>
        <taxon>Glossata</taxon>
        <taxon>Ditrysia</taxon>
        <taxon>Tineoidea</taxon>
        <taxon>Psychidae</taxon>
        <taxon>Oiketicinae</taxon>
        <taxon>Eumeta</taxon>
    </lineage>
</organism>
<gene>
    <name evidence="2" type="ORF">EVAR_50885_1</name>
</gene>
<evidence type="ECO:0000313" key="3">
    <source>
        <dbReference type="Proteomes" id="UP000299102"/>
    </source>
</evidence>
<dbReference type="EMBL" id="BGZK01001085">
    <property type="protein sequence ID" value="GBP70778.1"/>
    <property type="molecule type" value="Genomic_DNA"/>
</dbReference>
<evidence type="ECO:0000256" key="1">
    <source>
        <dbReference type="SAM" id="MobiDB-lite"/>
    </source>
</evidence>
<evidence type="ECO:0000313" key="2">
    <source>
        <dbReference type="EMBL" id="GBP70778.1"/>
    </source>
</evidence>
<feature type="compositionally biased region" description="Polar residues" evidence="1">
    <location>
        <begin position="9"/>
        <end position="20"/>
    </location>
</feature>
<proteinExistence type="predicted"/>
<reference evidence="2 3" key="1">
    <citation type="journal article" date="2019" name="Commun. Biol.">
        <title>The bagworm genome reveals a unique fibroin gene that provides high tensile strength.</title>
        <authorList>
            <person name="Kono N."/>
            <person name="Nakamura H."/>
            <person name="Ohtoshi R."/>
            <person name="Tomita M."/>
            <person name="Numata K."/>
            <person name="Arakawa K."/>
        </authorList>
    </citation>
    <scope>NUCLEOTIDE SEQUENCE [LARGE SCALE GENOMIC DNA]</scope>
</reference>
<name>A0A4C1Y4E4_EUMVA</name>
<comment type="caution">
    <text evidence="2">The sequence shown here is derived from an EMBL/GenBank/DDBJ whole genome shotgun (WGS) entry which is preliminary data.</text>
</comment>